<evidence type="ECO:0000256" key="1">
    <source>
        <dbReference type="SAM" id="MobiDB-lite"/>
    </source>
</evidence>
<evidence type="ECO:0000313" key="2">
    <source>
        <dbReference type="EMBL" id="KAL1844743.1"/>
    </source>
</evidence>
<dbReference type="Proteomes" id="UP001586593">
    <property type="component" value="Unassembled WGS sequence"/>
</dbReference>
<proteinExistence type="predicted"/>
<dbReference type="EMBL" id="JAZHXJ010001495">
    <property type="protein sequence ID" value="KAL1844743.1"/>
    <property type="molecule type" value="Genomic_DNA"/>
</dbReference>
<name>A0ABR3VST8_9PEZI</name>
<evidence type="ECO:0000313" key="3">
    <source>
        <dbReference type="Proteomes" id="UP001586593"/>
    </source>
</evidence>
<reference evidence="2 3" key="1">
    <citation type="journal article" date="2024" name="Commun. Biol.">
        <title>Comparative genomic analysis of thermophilic fungi reveals convergent evolutionary adaptations and gene losses.</title>
        <authorList>
            <person name="Steindorff A.S."/>
            <person name="Aguilar-Pontes M.V."/>
            <person name="Robinson A.J."/>
            <person name="Andreopoulos B."/>
            <person name="LaButti K."/>
            <person name="Kuo A."/>
            <person name="Mondo S."/>
            <person name="Riley R."/>
            <person name="Otillar R."/>
            <person name="Haridas S."/>
            <person name="Lipzen A."/>
            <person name="Grimwood J."/>
            <person name="Schmutz J."/>
            <person name="Clum A."/>
            <person name="Reid I.D."/>
            <person name="Moisan M.C."/>
            <person name="Butler G."/>
            <person name="Nguyen T.T.M."/>
            <person name="Dewar K."/>
            <person name="Conant G."/>
            <person name="Drula E."/>
            <person name="Henrissat B."/>
            <person name="Hansel C."/>
            <person name="Singer S."/>
            <person name="Hutchinson M.I."/>
            <person name="de Vries R.P."/>
            <person name="Natvig D.O."/>
            <person name="Powell A.J."/>
            <person name="Tsang A."/>
            <person name="Grigoriev I.V."/>
        </authorList>
    </citation>
    <scope>NUCLEOTIDE SEQUENCE [LARGE SCALE GENOMIC DNA]</scope>
    <source>
        <strain evidence="2 3">ATCC 24622</strain>
    </source>
</reference>
<comment type="caution">
    <text evidence="2">The sequence shown here is derived from an EMBL/GenBank/DDBJ whole genome shotgun (WGS) entry which is preliminary data.</text>
</comment>
<feature type="region of interest" description="Disordered" evidence="1">
    <location>
        <begin position="182"/>
        <end position="222"/>
    </location>
</feature>
<gene>
    <name evidence="2" type="ORF">VTK73DRAFT_1878</name>
</gene>
<feature type="compositionally biased region" description="Basic and acidic residues" evidence="1">
    <location>
        <begin position="185"/>
        <end position="202"/>
    </location>
</feature>
<keyword evidence="3" id="KW-1185">Reference proteome</keyword>
<accession>A0ABR3VST8</accession>
<organism evidence="2 3">
    <name type="scientific">Phialemonium thermophilum</name>
    <dbReference type="NCBI Taxonomy" id="223376"/>
    <lineage>
        <taxon>Eukaryota</taxon>
        <taxon>Fungi</taxon>
        <taxon>Dikarya</taxon>
        <taxon>Ascomycota</taxon>
        <taxon>Pezizomycotina</taxon>
        <taxon>Sordariomycetes</taxon>
        <taxon>Sordariomycetidae</taxon>
        <taxon>Cephalothecales</taxon>
        <taxon>Cephalothecaceae</taxon>
        <taxon>Phialemonium</taxon>
    </lineage>
</organism>
<protein>
    <submittedName>
        <fullName evidence="2">Uncharacterized protein</fullName>
    </submittedName>
</protein>
<sequence>MASTSAGLEPVKDSKAVLGVEDAVYPPLSAHSDLWGYGGRATIANTAVPRRDRTGKRRPAKPLVRCPAPRTVNQKMAVALPPGMSHRRRKGASRCGCSRRHVFLFGDRIVGFGGFGGSTTETEDRSEQQRSRSDVGRKGLPNDVRDATTELLVQITLRPPSLARLAHHCCAFSRREAGTASCQRAEGDAIHPNPDSRSERPTLRQRLSSSRNAEIMSAETPT</sequence>
<feature type="region of interest" description="Disordered" evidence="1">
    <location>
        <begin position="115"/>
        <end position="142"/>
    </location>
</feature>
<feature type="compositionally biased region" description="Basic and acidic residues" evidence="1">
    <location>
        <begin position="122"/>
        <end position="137"/>
    </location>
</feature>